<keyword evidence="4 10" id="KW-0645">Protease</keyword>
<evidence type="ECO:0000256" key="6">
    <source>
        <dbReference type="ARBA" id="ARBA00022801"/>
    </source>
</evidence>
<dbReference type="Gramene" id="OMO78912">
    <property type="protein sequence ID" value="OMO78912"/>
    <property type="gene ID" value="CCACVL1_14025"/>
</dbReference>
<dbReference type="Pfam" id="PF05922">
    <property type="entry name" value="Inhibitor_I9"/>
    <property type="match status" value="2"/>
</dbReference>
<dbReference type="PANTHER" id="PTHR10795">
    <property type="entry name" value="PROPROTEIN CONVERTASE SUBTILISIN/KEXIN"/>
    <property type="match status" value="1"/>
</dbReference>
<dbReference type="Gene3D" id="3.40.50.200">
    <property type="entry name" value="Peptidase S8/S53 domain"/>
    <property type="match status" value="3"/>
</dbReference>
<feature type="active site" description="Charge relay system" evidence="10">
    <location>
        <position position="948"/>
    </location>
</feature>
<dbReference type="PROSITE" id="PS00138">
    <property type="entry name" value="SUBTILASE_SER"/>
    <property type="match status" value="3"/>
</dbReference>
<feature type="domain" description="Peptidase S8/S53" evidence="11">
    <location>
        <begin position="869"/>
        <end position="1311"/>
    </location>
</feature>
<feature type="domain" description="Subtilisin-like protease fibronectin type-III" evidence="13">
    <location>
        <begin position="1387"/>
        <end position="1441"/>
    </location>
</feature>
<keyword evidence="6 10" id="KW-0378">Hydrolase</keyword>
<dbReference type="InterPro" id="IPR010259">
    <property type="entry name" value="S8pro/Inhibitor_I9"/>
</dbReference>
<evidence type="ECO:0000256" key="4">
    <source>
        <dbReference type="ARBA" id="ARBA00022670"/>
    </source>
</evidence>
<keyword evidence="5" id="KW-0732">Signal</keyword>
<comment type="caution">
    <text evidence="14">The sequence shown here is derived from an EMBL/GenBank/DDBJ whole genome shotgun (WGS) entry which is preliminary data.</text>
</comment>
<keyword evidence="7 10" id="KW-0720">Serine protease</keyword>
<comment type="similarity">
    <text evidence="2 10">Belongs to the peptidase S8 family.</text>
</comment>
<dbReference type="InterPro" id="IPR045051">
    <property type="entry name" value="SBT"/>
</dbReference>
<sequence>MLDSLKSSKTASSNNPPSSSSLIYSYDTGAHGFSAVLSPDELEMLKNSPGFVSAYPDRSVTLDTTHTPEFLSLNSYYGLWPASDYGEDVIIGVIDTGVWPESDSYRDDGMTPVPARWKGICQEGQEFNASMCNSKLIGARYFNKGVIAANPGVNISMNSARDVQGHGTHTSSTAGGNYVKDASYFGYGKGTARGIAPRSRLAMYKVLWEEGEGRYSSDVLAGMDQAIADGIDVISISMGFNGVPLYEDPIAIASFAAMEKGVLVSSSAGNSGPGLGTLHNGIPWVLTVAAGTIDRSFAGTVSLGNGQTIIGQTMFLASALVEDFPLIYNKSLSSCNSTQMLSEEPFGIIICDGTDPLYIQVSNITKSRVFAAIFISDEPEFSWMPTPGVVISPRDAPALIKYATSTKDAKASIKFQQTILGTKPAPAVASYTSRGPSRSYPGILKPDVMAPGSSVLAAFSPLGFAGSMAGYIFLSSNFAMLSGTSMACPHASGVAALLKAAHPEWSPAAIRSALVTTANPFDKNKDFIRDYGDHNLSYASPLAMGAGQINPNKALDPGLIYDATPQDYVNLLCSMNFTQKQILTITRSKKYDCSNPSSDLNYPSFIALYNPNVTERITKKFHRTVTNVGKGAAIYNSYVIQPSFEGINIDISPFRLEFGNRNEKLSFTVTITYSSNKAGKVLDGEIGWVENNANHTVRCPFVVAPVIKCASPSGYIIKNIALANSIFSSMAANNHVKFLYVWLSFSISSVITITLAQSDNYIVHMDLSAMPKAFSGQQSWYLATLSSLSTSLVAKTDAAIASSKLLYSYNHVIHGFSASLTPAELEALKKAPGYVSSIRDRTVKVDTTHSYKFLGLNYDSGAWPVSNFGKDVIIGMIDTGVWPESESFNDGGMSDVPSRWKGECESGTQFNSSLCNKKLIGARYFNKAVASNPTLNISTNSARDTDGHGTHTSTTAAGNYVKNASYFGYAMGTARGMAPGARVAIYKALWNEGRANSIGASSDIMAAIDKAITDGCDVLSMSFGFNEVELYEDPIAIATFAAIQKNIFVSTSAGNEGPDVETLHNGTPWVLTVAAGTMDRKLGATMSFGSNSVRGMALYPRNFSSNQLPMVFMDSCNSSVELRKVVDKIVVCQDPGDDEDSLLDVFNNVKFEGNVAGVFITKKSEVDAFTHGPFPIPSVFLGQKDGDILVKYIKSNNDPKASIEFKKTFLGTKPSPTVASYTSRGPSYSCPSVLKPDVMAPGDLVLAAWPSNLDVNPGVDEDLYSNFNLLSGTSMACPHVSGIAALVKVAHPDWSPAAIRSALMTTSYVNDNTGKPIKDVGRELRPADPLAMGAGHVNPNKALDPGLIYDATVQDYLNLLCALNFTEAQIKTITKSSSIDCSNPSLDLNYPSFIGVFRDINAIGKPNLTTVREFTRTVTNVAEGSFTYKATVTPIKGLKIRFASPSGIYNIKHIAVPNSIFPSMAANNHVKFLYVWLSFSISSVFTITLAQSDNYIVHMDLSAMPKAFSGQQSCASLTPAEVEALKKAPGDCSQPQYYSQHLNISTNSARDTDGHGTHTSTTAAGNYVKDASYFGYAMGTARGMAPGARVAMYKALWNEGRANSIGESSDIMAAIDQAITDGCDILSMSLGLEEVELYEDPIAIATFAAIQKNIFVSTSAGNGGPDVGTVHNGTPWVLTVAAGTMDRELGATVSFGSNSVHGMALYPRNFSSTKLPIVFVDSCDIFELRKVLDKIVVCQALGDDEDTLEELFNTVKYAGNVAGVFITNKSEVNVFTQAPFPIPSVFLGQKDGDILVKYIKSNNDPKASIEFNKTFLGIKPSPKVTSYTSRGPSYSCPSVLKPDVMAPGDLVLAAWPSNLDVNPGVDEDLYSNFNLLSGTSMACPHVSGIAALVKVAHPDWSPAAIRSALMTTSYVNDNTGKPIKDVGRELQPADPLAMGAGHVNPNKALDPGLIYDATVQDYSNLLCGLNFTEAQIKTITKSSSIDCSNASLDLNYPSFIAVFRDINAIGKPNLTTVREFTRTVTNVAQGSFTYKATVTPIKGLKVTVEPNVLVFKGKNDKKSFKLSIKGPRQLDEAVSFGYLTWKDGGKHVVRSPIVATSYIIEK</sequence>
<dbReference type="GO" id="GO:0006508">
    <property type="term" value="P:proteolysis"/>
    <property type="evidence" value="ECO:0007669"/>
    <property type="project" value="UniProtKB-KW"/>
</dbReference>
<dbReference type="Pfam" id="PF00082">
    <property type="entry name" value="Peptidase_S8"/>
    <property type="match status" value="3"/>
</dbReference>
<accession>A0A1R3I8J9</accession>
<dbReference type="InterPro" id="IPR000209">
    <property type="entry name" value="Peptidase_S8/S53_dom"/>
</dbReference>
<dbReference type="InterPro" id="IPR023828">
    <property type="entry name" value="Peptidase_S8_Ser-AS"/>
</dbReference>
<comment type="caution">
    <text evidence="10">Lacks conserved residue(s) required for the propagation of feature annotation.</text>
</comment>
<feature type="domain" description="Inhibitor I9" evidence="12">
    <location>
        <begin position="13"/>
        <end position="62"/>
    </location>
</feature>
<dbReference type="EMBL" id="AWWV01010509">
    <property type="protein sequence ID" value="OMO78912.1"/>
    <property type="molecule type" value="Genomic_DNA"/>
</dbReference>
<feature type="domain" description="Inhibitor I9" evidence="12">
    <location>
        <begin position="760"/>
        <end position="845"/>
    </location>
</feature>
<dbReference type="OMA" id="AFATHHH"/>
<feature type="domain" description="Peptidase S8/S53" evidence="11">
    <location>
        <begin position="1546"/>
        <end position="1917"/>
    </location>
</feature>
<dbReference type="SUPFAM" id="SSF52743">
    <property type="entry name" value="Subtilisin-like"/>
    <property type="match status" value="3"/>
</dbReference>
<dbReference type="GO" id="GO:0004252">
    <property type="term" value="F:serine-type endopeptidase activity"/>
    <property type="evidence" value="ECO:0007669"/>
    <property type="project" value="UniProtKB-UniRule"/>
</dbReference>
<feature type="active site" description="Charge relay system" evidence="10">
    <location>
        <position position="878"/>
    </location>
</feature>
<comment type="subcellular location">
    <subcellularLocation>
        <location evidence="1">Secreted</location>
    </subcellularLocation>
</comment>
<protein>
    <recommendedName>
        <fullName evidence="16">Peptidase S8/S53 domain-containing protein</fullName>
    </recommendedName>
</protein>
<gene>
    <name evidence="14" type="ORF">CCACVL1_14025</name>
</gene>
<dbReference type="InterPro" id="IPR037045">
    <property type="entry name" value="S8pro/Inhibitor_I9_sf"/>
</dbReference>
<dbReference type="Gene3D" id="3.30.70.80">
    <property type="entry name" value="Peptidase S8 propeptide/proteinase inhibitor I9"/>
    <property type="match status" value="2"/>
</dbReference>
<keyword evidence="8" id="KW-0325">Glycoprotein</keyword>
<dbReference type="PROSITE" id="PS51892">
    <property type="entry name" value="SUBTILASE"/>
    <property type="match status" value="3"/>
</dbReference>
<evidence type="ECO:0000256" key="7">
    <source>
        <dbReference type="ARBA" id="ARBA00022825"/>
    </source>
</evidence>
<dbReference type="PRINTS" id="PR00723">
    <property type="entry name" value="SUBTILISIN"/>
</dbReference>
<evidence type="ECO:0000256" key="10">
    <source>
        <dbReference type="PROSITE-ProRule" id="PRU01240"/>
    </source>
</evidence>
<name>A0A1R3I8J9_COCAP</name>
<dbReference type="FunFam" id="3.40.50.200:FF:000006">
    <property type="entry name" value="Subtilisin-like protease SBT1.5"/>
    <property type="match status" value="2"/>
</dbReference>
<feature type="domain" description="Subtilisin-like protease fibronectin type-III" evidence="13">
    <location>
        <begin position="1993"/>
        <end position="2098"/>
    </location>
</feature>
<keyword evidence="3" id="KW-0964">Secreted</keyword>
<dbReference type="InterPro" id="IPR015500">
    <property type="entry name" value="Peptidase_S8_subtilisin-rel"/>
</dbReference>
<dbReference type="CDD" id="cd02120">
    <property type="entry name" value="PA_subtilisin_like"/>
    <property type="match status" value="3"/>
</dbReference>
<feature type="active site" description="Charge relay system" evidence="9 10">
    <location>
        <position position="166"/>
    </location>
</feature>
<dbReference type="STRING" id="210143.A0A1R3I8J9"/>
<keyword evidence="15" id="KW-1185">Reference proteome</keyword>
<reference evidence="14 15" key="1">
    <citation type="submission" date="2013-09" db="EMBL/GenBank/DDBJ databases">
        <title>Corchorus capsularis genome sequencing.</title>
        <authorList>
            <person name="Alam M."/>
            <person name="Haque M.S."/>
            <person name="Islam M.S."/>
            <person name="Emdad E.M."/>
            <person name="Islam M.M."/>
            <person name="Ahmed B."/>
            <person name="Halim A."/>
            <person name="Hossen Q.M.M."/>
            <person name="Hossain M.Z."/>
            <person name="Ahmed R."/>
            <person name="Khan M.M."/>
            <person name="Islam R."/>
            <person name="Rashid M.M."/>
            <person name="Khan S.A."/>
            <person name="Rahman M.S."/>
            <person name="Alam M."/>
        </authorList>
    </citation>
    <scope>NUCLEOTIDE SEQUENCE [LARGE SCALE GENOMIC DNA]</scope>
    <source>
        <strain evidence="15">cv. CVL-1</strain>
        <tissue evidence="14">Whole seedling</tissue>
    </source>
</reference>
<evidence type="ECO:0000313" key="14">
    <source>
        <dbReference type="EMBL" id="OMO78912.1"/>
    </source>
</evidence>
<evidence type="ECO:0000256" key="8">
    <source>
        <dbReference type="ARBA" id="ARBA00023180"/>
    </source>
</evidence>
<evidence type="ECO:0000259" key="12">
    <source>
        <dbReference type="Pfam" id="PF05922"/>
    </source>
</evidence>
<evidence type="ECO:0000256" key="3">
    <source>
        <dbReference type="ARBA" id="ARBA00022525"/>
    </source>
</evidence>
<dbReference type="InterPro" id="IPR034197">
    <property type="entry name" value="Peptidases_S8_3"/>
</dbReference>
<evidence type="ECO:0000256" key="9">
    <source>
        <dbReference type="PIRSR" id="PIRSR615500-1"/>
    </source>
</evidence>
<evidence type="ECO:0000259" key="11">
    <source>
        <dbReference type="Pfam" id="PF00082"/>
    </source>
</evidence>
<dbReference type="OrthoDB" id="968273at2759"/>
<dbReference type="FunFam" id="3.30.70.80:FF:000003">
    <property type="entry name" value="Subtilisin-like protease SBT1.9"/>
    <property type="match status" value="1"/>
</dbReference>
<feature type="domain" description="Subtilisin-like protease fibronectin type-III" evidence="13">
    <location>
        <begin position="599"/>
        <end position="703"/>
    </location>
</feature>
<evidence type="ECO:0000259" key="13">
    <source>
        <dbReference type="Pfam" id="PF17766"/>
    </source>
</evidence>
<evidence type="ECO:0000256" key="2">
    <source>
        <dbReference type="ARBA" id="ARBA00011073"/>
    </source>
</evidence>
<feature type="active site" description="Charge relay system" evidence="9 10">
    <location>
        <position position="95"/>
    </location>
</feature>
<dbReference type="Proteomes" id="UP000188268">
    <property type="component" value="Unassembled WGS sequence"/>
</dbReference>
<evidence type="ECO:0008006" key="16">
    <source>
        <dbReference type="Google" id="ProtNLM"/>
    </source>
</evidence>
<dbReference type="Pfam" id="PF17766">
    <property type="entry name" value="fn3_6"/>
    <property type="match status" value="3"/>
</dbReference>
<dbReference type="GO" id="GO:0005576">
    <property type="term" value="C:extracellular region"/>
    <property type="evidence" value="ECO:0007669"/>
    <property type="project" value="UniProtKB-SubCell"/>
</dbReference>
<feature type="domain" description="Peptidase S8/S53" evidence="11">
    <location>
        <begin position="86"/>
        <end position="523"/>
    </location>
</feature>
<evidence type="ECO:0000256" key="5">
    <source>
        <dbReference type="ARBA" id="ARBA00022729"/>
    </source>
</evidence>
<evidence type="ECO:0000313" key="15">
    <source>
        <dbReference type="Proteomes" id="UP000188268"/>
    </source>
</evidence>
<dbReference type="Gene3D" id="3.50.30.30">
    <property type="match status" value="3"/>
</dbReference>
<proteinExistence type="inferred from homology"/>
<dbReference type="CDD" id="cd04852">
    <property type="entry name" value="Peptidases_S8_3"/>
    <property type="match status" value="2"/>
</dbReference>
<dbReference type="Gene3D" id="2.60.40.2310">
    <property type="match status" value="3"/>
</dbReference>
<feature type="active site" description="Charge relay system" evidence="9 10">
    <location>
        <position position="485"/>
    </location>
</feature>
<feature type="active site" description="Charge relay system" evidence="10">
    <location>
        <position position="1274"/>
    </location>
</feature>
<evidence type="ECO:0000256" key="1">
    <source>
        <dbReference type="ARBA" id="ARBA00004613"/>
    </source>
</evidence>
<organism evidence="14 15">
    <name type="scientific">Corchorus capsularis</name>
    <name type="common">Jute</name>
    <dbReference type="NCBI Taxonomy" id="210143"/>
    <lineage>
        <taxon>Eukaryota</taxon>
        <taxon>Viridiplantae</taxon>
        <taxon>Streptophyta</taxon>
        <taxon>Embryophyta</taxon>
        <taxon>Tracheophyta</taxon>
        <taxon>Spermatophyta</taxon>
        <taxon>Magnoliopsida</taxon>
        <taxon>eudicotyledons</taxon>
        <taxon>Gunneridae</taxon>
        <taxon>Pentapetalae</taxon>
        <taxon>rosids</taxon>
        <taxon>malvids</taxon>
        <taxon>Malvales</taxon>
        <taxon>Malvaceae</taxon>
        <taxon>Grewioideae</taxon>
        <taxon>Apeibeae</taxon>
        <taxon>Corchorus</taxon>
    </lineage>
</organism>
<dbReference type="InterPro" id="IPR036852">
    <property type="entry name" value="Peptidase_S8/S53_dom_sf"/>
</dbReference>
<dbReference type="InterPro" id="IPR041469">
    <property type="entry name" value="Subtilisin-like_FN3"/>
</dbReference>